<comment type="caution">
    <text evidence="2">The sequence shown here is derived from an EMBL/GenBank/DDBJ whole genome shotgun (WGS) entry which is preliminary data.</text>
</comment>
<dbReference type="Proteomes" id="UP000765509">
    <property type="component" value="Unassembled WGS sequence"/>
</dbReference>
<name>A0A9Q3I1X4_9BASI</name>
<reference evidence="2" key="1">
    <citation type="submission" date="2021-03" db="EMBL/GenBank/DDBJ databases">
        <title>Draft genome sequence of rust myrtle Austropuccinia psidii MF-1, a brazilian biotype.</title>
        <authorList>
            <person name="Quecine M.C."/>
            <person name="Pachon D.M.R."/>
            <person name="Bonatelli M.L."/>
            <person name="Correr F.H."/>
            <person name="Franceschini L.M."/>
            <person name="Leite T.F."/>
            <person name="Margarido G.R.A."/>
            <person name="Almeida C.A."/>
            <person name="Ferrarezi J.A."/>
            <person name="Labate C.A."/>
        </authorList>
    </citation>
    <scope>NUCLEOTIDE SEQUENCE</scope>
    <source>
        <strain evidence="2">MF-1</strain>
    </source>
</reference>
<proteinExistence type="predicted"/>
<feature type="region of interest" description="Disordered" evidence="1">
    <location>
        <begin position="38"/>
        <end position="86"/>
    </location>
</feature>
<feature type="compositionally biased region" description="Basic and acidic residues" evidence="1">
    <location>
        <begin position="74"/>
        <end position="86"/>
    </location>
</feature>
<accession>A0A9Q3I1X4</accession>
<dbReference type="EMBL" id="AVOT02030972">
    <property type="protein sequence ID" value="MBW0524322.1"/>
    <property type="molecule type" value="Genomic_DNA"/>
</dbReference>
<dbReference type="AlphaFoldDB" id="A0A9Q3I1X4"/>
<keyword evidence="3" id="KW-1185">Reference proteome</keyword>
<organism evidence="2 3">
    <name type="scientific">Austropuccinia psidii MF-1</name>
    <dbReference type="NCBI Taxonomy" id="1389203"/>
    <lineage>
        <taxon>Eukaryota</taxon>
        <taxon>Fungi</taxon>
        <taxon>Dikarya</taxon>
        <taxon>Basidiomycota</taxon>
        <taxon>Pucciniomycotina</taxon>
        <taxon>Pucciniomycetes</taxon>
        <taxon>Pucciniales</taxon>
        <taxon>Sphaerophragmiaceae</taxon>
        <taxon>Austropuccinia</taxon>
    </lineage>
</organism>
<feature type="compositionally biased region" description="Acidic residues" evidence="1">
    <location>
        <begin position="44"/>
        <end position="53"/>
    </location>
</feature>
<evidence type="ECO:0000313" key="3">
    <source>
        <dbReference type="Proteomes" id="UP000765509"/>
    </source>
</evidence>
<evidence type="ECO:0000313" key="2">
    <source>
        <dbReference type="EMBL" id="MBW0524322.1"/>
    </source>
</evidence>
<feature type="region of interest" description="Disordered" evidence="1">
    <location>
        <begin position="1"/>
        <end position="21"/>
    </location>
</feature>
<sequence length="114" mass="13615">MPTKEQRSKAIHPDERLSDRAFNEKYWESLTSVYDLSHEIAQSSDDEETEESDEKQSPDLQSSRGKEEEEESDQKENNRDKEVESVIKCEYEEMADDFKMENHQNRQFNDMFIE</sequence>
<evidence type="ECO:0000256" key="1">
    <source>
        <dbReference type="SAM" id="MobiDB-lite"/>
    </source>
</evidence>
<dbReference type="OrthoDB" id="3056461at2759"/>
<protein>
    <submittedName>
        <fullName evidence="2">Uncharacterized protein</fullName>
    </submittedName>
</protein>
<gene>
    <name evidence="2" type="ORF">O181_064037</name>
</gene>